<protein>
    <submittedName>
        <fullName evidence="1">Uncharacterized protein</fullName>
    </submittedName>
</protein>
<dbReference type="AlphaFoldDB" id="A0A917D2D8"/>
<evidence type="ECO:0000313" key="2">
    <source>
        <dbReference type="Proteomes" id="UP000644756"/>
    </source>
</evidence>
<gene>
    <name evidence="1" type="ORF">GCM10010916_25630</name>
</gene>
<keyword evidence="2" id="KW-1185">Reference proteome</keyword>
<dbReference type="EMBL" id="BMGR01000008">
    <property type="protein sequence ID" value="GGG07630.1"/>
    <property type="molecule type" value="Genomic_DNA"/>
</dbReference>
<sequence>MVKHYDPFKEMTFTYDRCFMCGIFLDDDINTDEHVFPKWLG</sequence>
<name>A0A917D2D8_9BACL</name>
<dbReference type="Proteomes" id="UP000644756">
    <property type="component" value="Unassembled WGS sequence"/>
</dbReference>
<evidence type="ECO:0000313" key="1">
    <source>
        <dbReference type="EMBL" id="GGG07630.1"/>
    </source>
</evidence>
<reference evidence="1" key="2">
    <citation type="submission" date="2020-09" db="EMBL/GenBank/DDBJ databases">
        <authorList>
            <person name="Sun Q."/>
            <person name="Zhou Y."/>
        </authorList>
    </citation>
    <scope>NUCLEOTIDE SEQUENCE</scope>
    <source>
        <strain evidence="1">CGMCC 1.12987</strain>
    </source>
</reference>
<reference evidence="1" key="1">
    <citation type="journal article" date="2014" name="Int. J. Syst. Evol. Microbiol.">
        <title>Complete genome sequence of Corynebacterium casei LMG S-19264T (=DSM 44701T), isolated from a smear-ripened cheese.</title>
        <authorList>
            <consortium name="US DOE Joint Genome Institute (JGI-PGF)"/>
            <person name="Walter F."/>
            <person name="Albersmeier A."/>
            <person name="Kalinowski J."/>
            <person name="Ruckert C."/>
        </authorList>
    </citation>
    <scope>NUCLEOTIDE SEQUENCE</scope>
    <source>
        <strain evidence="1">CGMCC 1.12987</strain>
    </source>
</reference>
<organism evidence="1 2">
    <name type="scientific">Paenibacillus abyssi</name>
    <dbReference type="NCBI Taxonomy" id="1340531"/>
    <lineage>
        <taxon>Bacteria</taxon>
        <taxon>Bacillati</taxon>
        <taxon>Bacillota</taxon>
        <taxon>Bacilli</taxon>
        <taxon>Bacillales</taxon>
        <taxon>Paenibacillaceae</taxon>
        <taxon>Paenibacillus</taxon>
    </lineage>
</organism>
<proteinExistence type="predicted"/>
<accession>A0A917D2D8</accession>
<comment type="caution">
    <text evidence="1">The sequence shown here is derived from an EMBL/GenBank/DDBJ whole genome shotgun (WGS) entry which is preliminary data.</text>
</comment>